<evidence type="ECO:0000313" key="3">
    <source>
        <dbReference type="Proteomes" id="UP000242847"/>
    </source>
</evidence>
<dbReference type="Proteomes" id="UP000242847">
    <property type="component" value="Unassembled WGS sequence"/>
</dbReference>
<dbReference type="EMBL" id="MUBC01000062">
    <property type="protein sequence ID" value="ONM42558.1"/>
    <property type="molecule type" value="Genomic_DNA"/>
</dbReference>
<name>A0A1S8DAU6_9GAMM</name>
<sequence length="64" mass="6794">MSNLVSYFFGASILLLQLGTMGYGLWLGVTESWGMGLFMFVVALLLGAAAFAKSDSPDSSAEPR</sequence>
<dbReference type="STRING" id="254161.SAMN05216256_12515"/>
<evidence type="ECO:0000313" key="2">
    <source>
        <dbReference type="EMBL" id="ONM42558.1"/>
    </source>
</evidence>
<feature type="transmembrane region" description="Helical" evidence="1">
    <location>
        <begin position="7"/>
        <end position="26"/>
    </location>
</feature>
<gene>
    <name evidence="2" type="ORF">BXT89_17415</name>
</gene>
<dbReference type="RefSeq" id="WP_083729168.1">
    <property type="nucleotide sequence ID" value="NZ_FOUD01000025.1"/>
</dbReference>
<proteinExistence type="predicted"/>
<keyword evidence="1" id="KW-0812">Transmembrane</keyword>
<keyword evidence="1" id="KW-0472">Membrane</keyword>
<keyword evidence="3" id="KW-1185">Reference proteome</keyword>
<accession>A0A1S8DAU6</accession>
<dbReference type="AlphaFoldDB" id="A0A1S8DAU6"/>
<feature type="transmembrane region" description="Helical" evidence="1">
    <location>
        <begin position="32"/>
        <end position="52"/>
    </location>
</feature>
<evidence type="ECO:0000256" key="1">
    <source>
        <dbReference type="SAM" id="Phobius"/>
    </source>
</evidence>
<keyword evidence="1" id="KW-1133">Transmembrane helix</keyword>
<comment type="caution">
    <text evidence="2">The sequence shown here is derived from an EMBL/GenBank/DDBJ whole genome shotgun (WGS) entry which is preliminary data.</text>
</comment>
<protein>
    <submittedName>
        <fullName evidence="2">Uncharacterized protein</fullName>
    </submittedName>
</protein>
<organism evidence="2 3">
    <name type="scientific">Halopseudomonas pachastrellae</name>
    <dbReference type="NCBI Taxonomy" id="254161"/>
    <lineage>
        <taxon>Bacteria</taxon>
        <taxon>Pseudomonadati</taxon>
        <taxon>Pseudomonadota</taxon>
        <taxon>Gammaproteobacteria</taxon>
        <taxon>Pseudomonadales</taxon>
        <taxon>Pseudomonadaceae</taxon>
        <taxon>Halopseudomonas</taxon>
    </lineage>
</organism>
<reference evidence="2 3" key="1">
    <citation type="submission" date="2017-01" db="EMBL/GenBank/DDBJ databases">
        <title>Draft genome sequence of Pseudomonas pachastrellae type strain CCUG 46540T from a deep sea.</title>
        <authorList>
            <person name="Gomila M."/>
            <person name="Mulet M."/>
            <person name="Lalucat J."/>
            <person name="Garcia-Valdes E."/>
        </authorList>
    </citation>
    <scope>NUCLEOTIDE SEQUENCE [LARGE SCALE GENOMIC DNA]</scope>
    <source>
        <strain evidence="2 3">CCUG 46540</strain>
    </source>
</reference>